<reference evidence="1" key="1">
    <citation type="submission" date="2017-05" db="UniProtKB">
        <authorList>
            <consortium name="EnsemblMetazoa"/>
        </authorList>
    </citation>
    <scope>IDENTIFICATION</scope>
</reference>
<dbReference type="AlphaFoldDB" id="A0A1X7UXF0"/>
<dbReference type="InParanoid" id="A0A1X7UXF0"/>
<name>A0A1X7UXF0_AMPQE</name>
<proteinExistence type="predicted"/>
<protein>
    <submittedName>
        <fullName evidence="1">Uncharacterized protein</fullName>
    </submittedName>
</protein>
<evidence type="ECO:0000313" key="1">
    <source>
        <dbReference type="EnsemblMetazoa" id="Aqu2.1.32042_001"/>
    </source>
</evidence>
<organism evidence="1">
    <name type="scientific">Amphimedon queenslandica</name>
    <name type="common">Sponge</name>
    <dbReference type="NCBI Taxonomy" id="400682"/>
    <lineage>
        <taxon>Eukaryota</taxon>
        <taxon>Metazoa</taxon>
        <taxon>Porifera</taxon>
        <taxon>Demospongiae</taxon>
        <taxon>Heteroscleromorpha</taxon>
        <taxon>Haplosclerida</taxon>
        <taxon>Niphatidae</taxon>
        <taxon>Amphimedon</taxon>
    </lineage>
</organism>
<sequence>MLHILCNASVHYPMLRRLLKHFYVAKNAYLTIDIIDSSLADGDIAQLIHLRINEADETEFDNVYYAINDGKEEDPFRIQNLDTVLYFQYSDAINEFKKALSDQPVNACCSCERLLRKKSVIQAKNLDSDVWNILLDYIRENDPTALNKVMYICNDYRITCHTPESNT</sequence>
<dbReference type="EnsemblMetazoa" id="Aqu2.1.32042_001">
    <property type="protein sequence ID" value="Aqu2.1.32042_001"/>
    <property type="gene ID" value="Aqu2.1.32042"/>
</dbReference>
<accession>A0A1X7UXF0</accession>